<dbReference type="GO" id="GO:0004812">
    <property type="term" value="F:aminoacyl-tRNA ligase activity"/>
    <property type="evidence" value="ECO:0007669"/>
    <property type="project" value="UniProtKB-KW"/>
</dbReference>
<keyword evidence="1" id="KW-0030">Aminoacyl-tRNA synthetase</keyword>
<name>A0A8S5NS25_9CAUD</name>
<keyword evidence="1" id="KW-0436">Ligase</keyword>
<accession>A0A8S5NS25</accession>
<protein>
    <submittedName>
        <fullName evidence="1">S4/Hsp/ tRNA synthetase RNA-binding domain surface</fullName>
    </submittedName>
</protein>
<proteinExistence type="predicted"/>
<dbReference type="EMBL" id="BK015225">
    <property type="protein sequence ID" value="DAD96843.1"/>
    <property type="molecule type" value="Genomic_DNA"/>
</dbReference>
<organism evidence="1">
    <name type="scientific">Siphoviridae sp. ct5op20</name>
    <dbReference type="NCBI Taxonomy" id="2826295"/>
    <lineage>
        <taxon>Viruses</taxon>
        <taxon>Duplodnaviria</taxon>
        <taxon>Heunggongvirae</taxon>
        <taxon>Uroviricota</taxon>
        <taxon>Caudoviricetes</taxon>
    </lineage>
</organism>
<reference evidence="1" key="1">
    <citation type="journal article" date="2021" name="Proc. Natl. Acad. Sci. U.S.A.">
        <title>A Catalog of Tens of Thousands of Viruses from Human Metagenomes Reveals Hidden Associations with Chronic Diseases.</title>
        <authorList>
            <person name="Tisza M.J."/>
            <person name="Buck C.B."/>
        </authorList>
    </citation>
    <scope>NUCLEOTIDE SEQUENCE</scope>
    <source>
        <strain evidence="1">Ct5op20</strain>
    </source>
</reference>
<evidence type="ECO:0000313" key="1">
    <source>
        <dbReference type="EMBL" id="DAD96843.1"/>
    </source>
</evidence>
<sequence length="30" mass="3621">MSIHTLYQILQRNNIQPNREERRRAIKQGG</sequence>